<evidence type="ECO:0000313" key="13">
    <source>
        <dbReference type="EMBL" id="CUI90767.1"/>
    </source>
</evidence>
<keyword evidence="4" id="KW-1003">Cell membrane</keyword>
<keyword evidence="9" id="KW-0472">Membrane</keyword>
<dbReference type="Gene3D" id="3.40.50.300">
    <property type="entry name" value="P-loop containing nucleotide triphosphate hydrolases"/>
    <property type="match status" value="2"/>
</dbReference>
<dbReference type="InterPro" id="IPR027417">
    <property type="entry name" value="P-loop_NTPase"/>
</dbReference>
<evidence type="ECO:0000313" key="14">
    <source>
        <dbReference type="Proteomes" id="UP000053096"/>
    </source>
</evidence>
<dbReference type="Proteomes" id="UP000092950">
    <property type="component" value="Chromosome"/>
</dbReference>
<evidence type="ECO:0000256" key="6">
    <source>
        <dbReference type="ARBA" id="ARBA00022741"/>
    </source>
</evidence>
<dbReference type="CDD" id="cd03257">
    <property type="entry name" value="ABC_NikE_OppD_transporters"/>
    <property type="match status" value="2"/>
</dbReference>
<evidence type="ECO:0000256" key="5">
    <source>
        <dbReference type="ARBA" id="ARBA00022519"/>
    </source>
</evidence>
<dbReference type="SMART" id="SM00382">
    <property type="entry name" value="AAA"/>
    <property type="match status" value="2"/>
</dbReference>
<dbReference type="OrthoDB" id="9802772at2"/>
<evidence type="ECO:0000259" key="11">
    <source>
        <dbReference type="PROSITE" id="PS50893"/>
    </source>
</evidence>
<dbReference type="PANTHER" id="PTHR43297:SF14">
    <property type="entry name" value="ATPASE AAA-TYPE CORE DOMAIN-CONTAINING PROTEIN"/>
    <property type="match status" value="1"/>
</dbReference>
<protein>
    <submittedName>
        <fullName evidence="12">ABC transporter</fullName>
    </submittedName>
    <submittedName>
        <fullName evidence="13">Glutathione import ATP-binding protein GsiA</fullName>
        <ecNumber evidence="13">3.6.3.-</ecNumber>
    </submittedName>
</protein>
<dbReference type="InterPro" id="IPR050388">
    <property type="entry name" value="ABC_Ni/Peptide_Import"/>
</dbReference>
<evidence type="ECO:0000313" key="15">
    <source>
        <dbReference type="Proteomes" id="UP000092950"/>
    </source>
</evidence>
<dbReference type="SUPFAM" id="SSF52540">
    <property type="entry name" value="P-loop containing nucleoside triphosphate hydrolases"/>
    <property type="match status" value="2"/>
</dbReference>
<gene>
    <name evidence="13" type="primary">gsiA_17</name>
    <name evidence="12" type="ORF">BBN53_13240</name>
    <name evidence="13" type="ORF">ERS370011_02808</name>
</gene>
<feature type="region of interest" description="Disordered" evidence="10">
    <location>
        <begin position="528"/>
        <end position="552"/>
    </location>
</feature>
<feature type="domain" description="ABC transporter" evidence="11">
    <location>
        <begin position="273"/>
        <end position="512"/>
    </location>
</feature>
<keyword evidence="15" id="KW-1185">Reference proteome</keyword>
<evidence type="ECO:0000256" key="3">
    <source>
        <dbReference type="ARBA" id="ARBA00022448"/>
    </source>
</evidence>
<evidence type="ECO:0000256" key="2">
    <source>
        <dbReference type="ARBA" id="ARBA00005417"/>
    </source>
</evidence>
<dbReference type="RefSeq" id="WP_068945287.1">
    <property type="nucleotide sequence ID" value="NZ_CAJGUP010000239.1"/>
</dbReference>
<dbReference type="GO" id="GO:0005524">
    <property type="term" value="F:ATP binding"/>
    <property type="evidence" value="ECO:0007669"/>
    <property type="project" value="UniProtKB-KW"/>
</dbReference>
<evidence type="ECO:0000256" key="10">
    <source>
        <dbReference type="SAM" id="MobiDB-lite"/>
    </source>
</evidence>
<comment type="subcellular location">
    <subcellularLocation>
        <location evidence="1">Cell inner membrane</location>
        <topology evidence="1">Peripheral membrane protein</topology>
    </subcellularLocation>
</comment>
<dbReference type="EC" id="3.6.3.-" evidence="13"/>
<dbReference type="GO" id="GO:0005886">
    <property type="term" value="C:plasma membrane"/>
    <property type="evidence" value="ECO:0007669"/>
    <property type="project" value="UniProtKB-SubCell"/>
</dbReference>
<dbReference type="PROSITE" id="PS00211">
    <property type="entry name" value="ABC_TRANSPORTER_1"/>
    <property type="match status" value="1"/>
</dbReference>
<dbReference type="InterPro" id="IPR003593">
    <property type="entry name" value="AAA+_ATPase"/>
</dbReference>
<keyword evidence="7 13" id="KW-0067">ATP-binding</keyword>
<dbReference type="InterPro" id="IPR017871">
    <property type="entry name" value="ABC_transporter-like_CS"/>
</dbReference>
<comment type="similarity">
    <text evidence="2">Belongs to the ABC transporter superfamily.</text>
</comment>
<keyword evidence="3" id="KW-0813">Transport</keyword>
<dbReference type="EMBL" id="CP016440">
    <property type="protein sequence ID" value="ANY16765.1"/>
    <property type="molecule type" value="Genomic_DNA"/>
</dbReference>
<dbReference type="Pfam" id="PF00005">
    <property type="entry name" value="ABC_tran"/>
    <property type="match status" value="2"/>
</dbReference>
<keyword evidence="5" id="KW-0997">Cell inner membrane</keyword>
<evidence type="ECO:0000256" key="4">
    <source>
        <dbReference type="ARBA" id="ARBA00022475"/>
    </source>
</evidence>
<dbReference type="GO" id="GO:0016887">
    <property type="term" value="F:ATP hydrolysis activity"/>
    <property type="evidence" value="ECO:0007669"/>
    <property type="project" value="InterPro"/>
</dbReference>
<dbReference type="Proteomes" id="UP000053096">
    <property type="component" value="Unassembled WGS sequence"/>
</dbReference>
<dbReference type="AlphaFoldDB" id="A0A0M7G6V6"/>
<dbReference type="PANTHER" id="PTHR43297">
    <property type="entry name" value="OLIGOPEPTIDE TRANSPORT ATP-BINDING PROTEIN APPD"/>
    <property type="match status" value="1"/>
</dbReference>
<evidence type="ECO:0000256" key="9">
    <source>
        <dbReference type="ARBA" id="ARBA00023136"/>
    </source>
</evidence>
<reference evidence="12 15" key="2">
    <citation type="submission" date="2016-07" db="EMBL/GenBank/DDBJ databases">
        <title>Complete genome sequences of Bordetella pseudohinzii.</title>
        <authorList>
            <person name="Spilker T."/>
            <person name="Darrah R."/>
            <person name="LiPuma J.J."/>
        </authorList>
    </citation>
    <scope>NUCLEOTIDE SEQUENCE [LARGE SCALE GENOMIC DNA]</scope>
    <source>
        <strain evidence="12 15">HI4681</strain>
    </source>
</reference>
<reference evidence="13 14" key="1">
    <citation type="submission" date="2015-09" db="EMBL/GenBank/DDBJ databases">
        <authorList>
            <person name="Jackson K.R."/>
            <person name="Lunt B.L."/>
            <person name="Fisher J.N.B."/>
            <person name="Gardner A.V."/>
            <person name="Bailey M.E."/>
            <person name="Deus L.M."/>
            <person name="Earl A.S."/>
            <person name="Gibby P.D."/>
            <person name="Hartmann K.A."/>
            <person name="Liu J.E."/>
            <person name="Manci A.M."/>
            <person name="Nielsen D.A."/>
            <person name="Solomon M.B."/>
            <person name="Breakwell D.P."/>
            <person name="Burnett S.H."/>
            <person name="Grose J.H."/>
        </authorList>
    </citation>
    <scope>NUCLEOTIDE SEQUENCE [LARGE SCALE GENOMIC DNA]</scope>
    <source>
        <strain evidence="13 14">2789STDY5608636</strain>
    </source>
</reference>
<name>A0A0M7G6V6_9BORD</name>
<dbReference type="EMBL" id="CYTV01000007">
    <property type="protein sequence ID" value="CUI90767.1"/>
    <property type="molecule type" value="Genomic_DNA"/>
</dbReference>
<keyword evidence="8" id="KW-1278">Translocase</keyword>
<keyword evidence="13" id="KW-0378">Hydrolase</keyword>
<sequence length="552" mass="59764">MTSPLIDIRDLRLATSATPSRELLKGLSLTLRAGEVLGIIGESGAGKSTLGLAALGHLRAGVRHTGGQVLYRGQDLLAMPLARRNQLLGRKLTYVAQSASAAFNPAYTLGRQMTETLVRDGMPREAARQRMVALLRKLDLPDPENFGERYPHQVSGGQLQRAMTVMAMVSEPEMVVFDEPTTALDVTTQLEVLAAIKKAIHGQQSAALYISHDLAVVSQICDRIMVLRHGELVEAGTARQVVDAPAREYTRELLAVSRHRGAPEPVSQEDTILTVDKLSLSYGPVQVLHEVSLRLRRGTTLAVVGESGSGKSTLAKTIVGLVPGPRQTLRFDGQALPAALRDRSRDTLRRIQLVFQTPDTALNPRLTIGESLGRPVAFYHGLPASAVARRVEELLAEIELPAEVARRYPGELSGGQKQRVCIARALAAQPDVIICDEVTSALDPLVAQGIIALLARLQRQRGVSYIFITHDLGTVQSIAHDIAVMRGGKVVDCGRRDEVLPPRHPYTRLLFGAEPRTEAGWLEQALRGRSRSEAGPSGELQKAVPDAPMSIG</sequence>
<evidence type="ECO:0000256" key="1">
    <source>
        <dbReference type="ARBA" id="ARBA00004417"/>
    </source>
</evidence>
<evidence type="ECO:0000256" key="7">
    <source>
        <dbReference type="ARBA" id="ARBA00022840"/>
    </source>
</evidence>
<dbReference type="InterPro" id="IPR003439">
    <property type="entry name" value="ABC_transporter-like_ATP-bd"/>
</dbReference>
<dbReference type="KEGG" id="bpdz:BBN53_13240"/>
<keyword evidence="6" id="KW-0547">Nucleotide-binding</keyword>
<organism evidence="13 14">
    <name type="scientific">Bordetella pseudohinzii</name>
    <dbReference type="NCBI Taxonomy" id="1331258"/>
    <lineage>
        <taxon>Bacteria</taxon>
        <taxon>Pseudomonadati</taxon>
        <taxon>Pseudomonadota</taxon>
        <taxon>Betaproteobacteria</taxon>
        <taxon>Burkholderiales</taxon>
        <taxon>Alcaligenaceae</taxon>
        <taxon>Bordetella</taxon>
    </lineage>
</organism>
<evidence type="ECO:0000256" key="8">
    <source>
        <dbReference type="ARBA" id="ARBA00022967"/>
    </source>
</evidence>
<evidence type="ECO:0000313" key="12">
    <source>
        <dbReference type="EMBL" id="ANY16765.1"/>
    </source>
</evidence>
<accession>A0A0M7G6V6</accession>
<feature type="domain" description="ABC transporter" evidence="11">
    <location>
        <begin position="6"/>
        <end position="254"/>
    </location>
</feature>
<proteinExistence type="inferred from homology"/>
<dbReference type="PROSITE" id="PS50893">
    <property type="entry name" value="ABC_TRANSPORTER_2"/>
    <property type="match status" value="2"/>
</dbReference>